<dbReference type="InterPro" id="IPR019888">
    <property type="entry name" value="Tscrpt_reg_AsnC-like"/>
</dbReference>
<keyword evidence="6" id="KW-1185">Reference proteome</keyword>
<dbReference type="PANTHER" id="PTHR30154">
    <property type="entry name" value="LEUCINE-RESPONSIVE REGULATORY PROTEIN"/>
    <property type="match status" value="1"/>
</dbReference>
<organism evidence="5 6">
    <name type="scientific">Thermococcus guaymasensis DSM 11113</name>
    <dbReference type="NCBI Taxonomy" id="1432656"/>
    <lineage>
        <taxon>Archaea</taxon>
        <taxon>Methanobacteriati</taxon>
        <taxon>Methanobacteriota</taxon>
        <taxon>Thermococci</taxon>
        <taxon>Thermococcales</taxon>
        <taxon>Thermococcaceae</taxon>
        <taxon>Thermococcus</taxon>
    </lineage>
</organism>
<dbReference type="EMBL" id="CP007140">
    <property type="protein sequence ID" value="AJC71198.1"/>
    <property type="molecule type" value="Genomic_DNA"/>
</dbReference>
<dbReference type="GO" id="GO:0043565">
    <property type="term" value="F:sequence-specific DNA binding"/>
    <property type="evidence" value="ECO:0007669"/>
    <property type="project" value="InterPro"/>
</dbReference>
<gene>
    <name evidence="5" type="ORF">X802_02670</name>
</gene>
<keyword evidence="1" id="KW-0805">Transcription regulation</keyword>
<keyword evidence="2" id="KW-0238">DNA-binding</keyword>
<dbReference type="PROSITE" id="PS50956">
    <property type="entry name" value="HTH_ASNC_2"/>
    <property type="match status" value="1"/>
</dbReference>
<dbReference type="GO" id="GO:0005829">
    <property type="term" value="C:cytosol"/>
    <property type="evidence" value="ECO:0007669"/>
    <property type="project" value="TreeGrafter"/>
</dbReference>
<keyword evidence="3" id="KW-0804">Transcription</keyword>
<dbReference type="PRINTS" id="PR00033">
    <property type="entry name" value="HTHASNC"/>
</dbReference>
<dbReference type="Gene3D" id="3.30.70.920">
    <property type="match status" value="1"/>
</dbReference>
<dbReference type="GeneID" id="27134560"/>
<dbReference type="InterPro" id="IPR036388">
    <property type="entry name" value="WH-like_DNA-bd_sf"/>
</dbReference>
<dbReference type="CDD" id="cd00090">
    <property type="entry name" value="HTH_ARSR"/>
    <property type="match status" value="1"/>
</dbReference>
<dbReference type="InterPro" id="IPR011008">
    <property type="entry name" value="Dimeric_a/b-barrel"/>
</dbReference>
<evidence type="ECO:0000313" key="5">
    <source>
        <dbReference type="EMBL" id="AJC71198.1"/>
    </source>
</evidence>
<dbReference type="KEGG" id="tgy:X802_02670"/>
<dbReference type="Pfam" id="PF01037">
    <property type="entry name" value="AsnC_trans_reg"/>
    <property type="match status" value="1"/>
</dbReference>
<dbReference type="PATRIC" id="fig|1432656.3.peg.519"/>
<dbReference type="OrthoDB" id="6995at2157"/>
<dbReference type="GO" id="GO:0043200">
    <property type="term" value="P:response to amino acid"/>
    <property type="evidence" value="ECO:0007669"/>
    <property type="project" value="TreeGrafter"/>
</dbReference>
<protein>
    <submittedName>
        <fullName evidence="5">AsnC family transcriptional regulator</fullName>
    </submittedName>
</protein>
<dbReference type="Proteomes" id="UP000062043">
    <property type="component" value="Chromosome"/>
</dbReference>
<evidence type="ECO:0000256" key="2">
    <source>
        <dbReference type="ARBA" id="ARBA00023125"/>
    </source>
</evidence>
<evidence type="ECO:0000259" key="4">
    <source>
        <dbReference type="PROSITE" id="PS50956"/>
    </source>
</evidence>
<dbReference type="InterPro" id="IPR011991">
    <property type="entry name" value="ArsR-like_HTH"/>
</dbReference>
<dbReference type="Gene3D" id="1.10.10.10">
    <property type="entry name" value="Winged helix-like DNA-binding domain superfamily/Winged helix DNA-binding domain"/>
    <property type="match status" value="1"/>
</dbReference>
<dbReference type="InterPro" id="IPR019887">
    <property type="entry name" value="Tscrpt_reg_AsnC/Lrp_C"/>
</dbReference>
<dbReference type="PANTHER" id="PTHR30154:SF34">
    <property type="entry name" value="TRANSCRIPTIONAL REGULATOR AZLB"/>
    <property type="match status" value="1"/>
</dbReference>
<dbReference type="SMART" id="SM00344">
    <property type="entry name" value="HTH_ASNC"/>
    <property type="match status" value="1"/>
</dbReference>
<sequence>MDELDLKILQLLQKNARLSYREIARELNVAVGTVYNRIKRMEEEGVIKGFCVAIDYEKVGFGLTAVIGIKAKGREIVRIEREIAKNPRVMQVYDVTGEYDIIAIAKFRDRADMNRFVKWLLSLEGVEKTNTSVVMDVPKESFVISLEASSEHKD</sequence>
<name>A0A0X1KIW5_9EURY</name>
<evidence type="ECO:0000256" key="1">
    <source>
        <dbReference type="ARBA" id="ARBA00023015"/>
    </source>
</evidence>
<dbReference type="STRING" id="1432656.X802_02670"/>
<dbReference type="AlphaFoldDB" id="A0A0X1KIW5"/>
<dbReference type="SUPFAM" id="SSF54909">
    <property type="entry name" value="Dimeric alpha+beta barrel"/>
    <property type="match status" value="1"/>
</dbReference>
<dbReference type="SUPFAM" id="SSF46785">
    <property type="entry name" value="Winged helix' DNA-binding domain"/>
    <property type="match status" value="1"/>
</dbReference>
<evidence type="ECO:0000313" key="6">
    <source>
        <dbReference type="Proteomes" id="UP000062043"/>
    </source>
</evidence>
<proteinExistence type="predicted"/>
<dbReference type="Pfam" id="PF13412">
    <property type="entry name" value="HTH_24"/>
    <property type="match status" value="1"/>
</dbReference>
<dbReference type="InterPro" id="IPR000485">
    <property type="entry name" value="AsnC-type_HTH_dom"/>
</dbReference>
<dbReference type="RefSeq" id="WP_062370752.1">
    <property type="nucleotide sequence ID" value="NZ_CP007140.1"/>
</dbReference>
<reference evidence="5 6" key="1">
    <citation type="submission" date="2014-01" db="EMBL/GenBank/DDBJ databases">
        <title>Genome sequencing of Thermococcus guaymasensis.</title>
        <authorList>
            <person name="Zhang X."/>
            <person name="Alvare G."/>
            <person name="Fristensky B."/>
            <person name="Chen L."/>
            <person name="Suen T."/>
            <person name="Chen Q."/>
            <person name="Ma K."/>
        </authorList>
    </citation>
    <scope>NUCLEOTIDE SEQUENCE [LARGE SCALE GENOMIC DNA]</scope>
    <source>
        <strain evidence="5 6">DSM 11113</strain>
    </source>
</reference>
<dbReference type="InterPro" id="IPR036390">
    <property type="entry name" value="WH_DNA-bd_sf"/>
</dbReference>
<evidence type="ECO:0000256" key="3">
    <source>
        <dbReference type="ARBA" id="ARBA00023163"/>
    </source>
</evidence>
<feature type="domain" description="HTH asnC-type" evidence="4">
    <location>
        <begin position="1"/>
        <end position="62"/>
    </location>
</feature>
<accession>A0A0X1KIW5</accession>